<comment type="function">
    <text evidence="4">Formation of pseudouridine at positions 38, 39 and 40 in the anticodon stem and loop of transfer RNAs.</text>
</comment>
<dbReference type="Pfam" id="PF01416">
    <property type="entry name" value="PseudoU_synth_1"/>
    <property type="match status" value="2"/>
</dbReference>
<evidence type="ECO:0000256" key="1">
    <source>
        <dbReference type="ARBA" id="ARBA00009375"/>
    </source>
</evidence>
<dbReference type="RefSeq" id="WP_302243368.1">
    <property type="nucleotide sequence ID" value="NZ_JAULJQ010000001.1"/>
</dbReference>
<dbReference type="SUPFAM" id="SSF55120">
    <property type="entry name" value="Pseudouridine synthase"/>
    <property type="match status" value="1"/>
</dbReference>
<feature type="active site" description="Nucleophile" evidence="4">
    <location>
        <position position="50"/>
    </location>
</feature>
<dbReference type="PANTHER" id="PTHR11142">
    <property type="entry name" value="PSEUDOURIDYLATE SYNTHASE"/>
    <property type="match status" value="1"/>
</dbReference>
<comment type="caution">
    <text evidence="7">The sequence shown here is derived from an EMBL/GenBank/DDBJ whole genome shotgun (WGS) entry which is preliminary data.</text>
</comment>
<keyword evidence="2 4" id="KW-0819">tRNA processing</keyword>
<dbReference type="PANTHER" id="PTHR11142:SF0">
    <property type="entry name" value="TRNA PSEUDOURIDINE SYNTHASE-LIKE 1"/>
    <property type="match status" value="1"/>
</dbReference>
<dbReference type="Proteomes" id="UP001171111">
    <property type="component" value="Unassembled WGS sequence"/>
</dbReference>
<comment type="caution">
    <text evidence="4">Lacks conserved residue(s) required for the propagation of feature annotation.</text>
</comment>
<dbReference type="InterPro" id="IPR001406">
    <property type="entry name" value="PsdUridine_synth_TruA"/>
</dbReference>
<feature type="domain" description="Pseudouridine synthase I TruA alpha/beta" evidence="6">
    <location>
        <begin position="142"/>
        <end position="245"/>
    </location>
</feature>
<protein>
    <recommendedName>
        <fullName evidence="4">tRNA pseudouridine synthase A</fullName>
        <ecNumber evidence="4">5.4.99.12</ecNumber>
    </recommendedName>
    <alternativeName>
        <fullName evidence="4">tRNA pseudouridine(38-40) synthase</fullName>
    </alternativeName>
    <alternativeName>
        <fullName evidence="4">tRNA pseudouridylate synthase I</fullName>
    </alternativeName>
    <alternativeName>
        <fullName evidence="4">tRNA-uridine isomerase I</fullName>
    </alternativeName>
</protein>
<dbReference type="InterPro" id="IPR020097">
    <property type="entry name" value="PsdUridine_synth_TruA_a/b_dom"/>
</dbReference>
<feature type="binding site" evidence="4">
    <location>
        <position position="108"/>
    </location>
    <ligand>
        <name>substrate</name>
    </ligand>
</feature>
<dbReference type="EMBL" id="JAULJQ010000001">
    <property type="protein sequence ID" value="MDO2408638.1"/>
    <property type="molecule type" value="Genomic_DNA"/>
</dbReference>
<dbReference type="CDD" id="cd02570">
    <property type="entry name" value="PseudoU_synth_EcTruA"/>
    <property type="match status" value="1"/>
</dbReference>
<reference evidence="7 8" key="1">
    <citation type="submission" date="2023-06" db="EMBL/GenBank/DDBJ databases">
        <title>Campylobacter magnum sp. nov., isolated from cecal contents of domestic pigs (Sus scrofa domesticus).</title>
        <authorList>
            <person name="Papic B."/>
            <person name="Gruntar I."/>
        </authorList>
    </citation>
    <scope>NUCLEOTIDE SEQUENCE [LARGE SCALE GENOMIC DNA]</scope>
    <source>
        <strain evidence="8">34484-21</strain>
    </source>
</reference>
<dbReference type="EC" id="5.4.99.12" evidence="4"/>
<dbReference type="GO" id="GO:0160147">
    <property type="term" value="F:tRNA pseudouridine(38-40) synthase activity"/>
    <property type="evidence" value="ECO:0007669"/>
    <property type="project" value="UniProtKB-EC"/>
</dbReference>
<organism evidence="7 8">
    <name type="scientific">Campylobacter magnus</name>
    <dbReference type="NCBI Taxonomy" id="3026462"/>
    <lineage>
        <taxon>Bacteria</taxon>
        <taxon>Pseudomonadati</taxon>
        <taxon>Campylobacterota</taxon>
        <taxon>Epsilonproteobacteria</taxon>
        <taxon>Campylobacterales</taxon>
        <taxon>Campylobacteraceae</taxon>
        <taxon>Campylobacter</taxon>
    </lineage>
</organism>
<evidence type="ECO:0000313" key="8">
    <source>
        <dbReference type="Proteomes" id="UP001171111"/>
    </source>
</evidence>
<comment type="catalytic activity">
    <reaction evidence="4 5">
        <text>uridine(38/39/40) in tRNA = pseudouridine(38/39/40) in tRNA</text>
        <dbReference type="Rhea" id="RHEA:22376"/>
        <dbReference type="Rhea" id="RHEA-COMP:10085"/>
        <dbReference type="Rhea" id="RHEA-COMP:10087"/>
        <dbReference type="ChEBI" id="CHEBI:65314"/>
        <dbReference type="ChEBI" id="CHEBI:65315"/>
        <dbReference type="EC" id="5.4.99.12"/>
    </reaction>
</comment>
<dbReference type="PIRSF" id="PIRSF001430">
    <property type="entry name" value="tRNA_psdUrid_synth"/>
    <property type="match status" value="1"/>
</dbReference>
<evidence type="ECO:0000313" key="7">
    <source>
        <dbReference type="EMBL" id="MDO2408638.1"/>
    </source>
</evidence>
<dbReference type="Gene3D" id="3.30.70.660">
    <property type="entry name" value="Pseudouridine synthase I, catalytic domain, C-terminal subdomain"/>
    <property type="match status" value="1"/>
</dbReference>
<evidence type="ECO:0000259" key="6">
    <source>
        <dbReference type="Pfam" id="PF01416"/>
    </source>
</evidence>
<comment type="subunit">
    <text evidence="4">Homodimer.</text>
</comment>
<dbReference type="InterPro" id="IPR020095">
    <property type="entry name" value="PsdUridine_synth_TruA_C"/>
</dbReference>
<sequence>MKIAIIYAYNGAKFQGSQTQPNGKAVEDALNLALRKIGVFSPVISSSRTDAGVHALMQLSSVEVGDFWDLTKLKNELNRHLPASVFVKNVKKVNADFHPRYSAKARAYRYLLFCGRQRIELADLVYFCAKPDMKVLNEALGLFCGERDFSGFYKSGSNEKSPVRRLFYARARARKTALGEFVIIAFKGNGFLRSQVRLMVANALECAKNPEKLEMLKNRLENKSQAVPTKIPAPAAGLYLKKVFYS</sequence>
<dbReference type="InterPro" id="IPR020094">
    <property type="entry name" value="TruA/RsuA/RluB/E/F_N"/>
</dbReference>
<keyword evidence="8" id="KW-1185">Reference proteome</keyword>
<evidence type="ECO:0000256" key="5">
    <source>
        <dbReference type="RuleBase" id="RU003792"/>
    </source>
</evidence>
<dbReference type="InterPro" id="IPR020103">
    <property type="entry name" value="PsdUridine_synth_cat_dom_sf"/>
</dbReference>
<dbReference type="NCBIfam" id="TIGR00071">
    <property type="entry name" value="hisT_truA"/>
    <property type="match status" value="1"/>
</dbReference>
<proteinExistence type="inferred from homology"/>
<keyword evidence="3 4" id="KW-0413">Isomerase</keyword>
<evidence type="ECO:0000256" key="4">
    <source>
        <dbReference type="HAMAP-Rule" id="MF_00171"/>
    </source>
</evidence>
<comment type="similarity">
    <text evidence="1 4 5">Belongs to the tRNA pseudouridine synthase TruA family.</text>
</comment>
<dbReference type="Gene3D" id="3.30.70.580">
    <property type="entry name" value="Pseudouridine synthase I, catalytic domain, N-terminal subdomain"/>
    <property type="match status" value="1"/>
</dbReference>
<dbReference type="HAMAP" id="MF_00171">
    <property type="entry name" value="TruA"/>
    <property type="match status" value="1"/>
</dbReference>
<name>A0ABT8T6S7_9BACT</name>
<accession>A0ABT8T6S7</accession>
<evidence type="ECO:0000256" key="2">
    <source>
        <dbReference type="ARBA" id="ARBA00022694"/>
    </source>
</evidence>
<gene>
    <name evidence="4 7" type="primary">truA</name>
    <name evidence="7" type="ORF">Q2362_00805</name>
</gene>
<evidence type="ECO:0000256" key="3">
    <source>
        <dbReference type="ARBA" id="ARBA00023235"/>
    </source>
</evidence>
<feature type="domain" description="Pseudouridine synthase I TruA alpha/beta" evidence="6">
    <location>
        <begin position="6"/>
        <end position="102"/>
    </location>
</feature>